<keyword evidence="5" id="KW-1185">Reference proteome</keyword>
<dbReference type="SUPFAM" id="SSF48403">
    <property type="entry name" value="Ankyrin repeat"/>
    <property type="match status" value="1"/>
</dbReference>
<evidence type="ECO:0000313" key="4">
    <source>
        <dbReference type="EMBL" id="GAA3392937.1"/>
    </source>
</evidence>
<evidence type="ECO:0000256" key="3">
    <source>
        <dbReference type="PROSITE-ProRule" id="PRU00023"/>
    </source>
</evidence>
<feature type="repeat" description="ANK" evidence="3">
    <location>
        <begin position="42"/>
        <end position="74"/>
    </location>
</feature>
<accession>A0ABP6T596</accession>
<proteinExistence type="predicted"/>
<dbReference type="PROSITE" id="PS50088">
    <property type="entry name" value="ANK_REPEAT"/>
    <property type="match status" value="1"/>
</dbReference>
<organism evidence="4 5">
    <name type="scientific">Cryptosporangium minutisporangium</name>
    <dbReference type="NCBI Taxonomy" id="113569"/>
    <lineage>
        <taxon>Bacteria</taxon>
        <taxon>Bacillati</taxon>
        <taxon>Actinomycetota</taxon>
        <taxon>Actinomycetes</taxon>
        <taxon>Cryptosporangiales</taxon>
        <taxon>Cryptosporangiaceae</taxon>
        <taxon>Cryptosporangium</taxon>
    </lineage>
</organism>
<keyword evidence="1" id="KW-0677">Repeat</keyword>
<reference evidence="5" key="1">
    <citation type="journal article" date="2019" name="Int. J. Syst. Evol. Microbiol.">
        <title>The Global Catalogue of Microorganisms (GCM) 10K type strain sequencing project: providing services to taxonomists for standard genome sequencing and annotation.</title>
        <authorList>
            <consortium name="The Broad Institute Genomics Platform"/>
            <consortium name="The Broad Institute Genome Sequencing Center for Infectious Disease"/>
            <person name="Wu L."/>
            <person name="Ma J."/>
        </authorList>
    </citation>
    <scope>NUCLEOTIDE SEQUENCE [LARGE SCALE GENOMIC DNA]</scope>
    <source>
        <strain evidence="5">JCM 9458</strain>
    </source>
</reference>
<dbReference type="PROSITE" id="PS50297">
    <property type="entry name" value="ANK_REP_REGION"/>
    <property type="match status" value="1"/>
</dbReference>
<evidence type="ECO:0000256" key="2">
    <source>
        <dbReference type="ARBA" id="ARBA00023043"/>
    </source>
</evidence>
<sequence>MELDEETLAFAHRMFDLARGGHTDELAANVDAGLPVNLTNDKGDTLLILAAYYDHPETVGALLSRGADPNRVNDRGQSPLAAAVFRRSEPSVRTLLAAGADPHAGGPSALDTARFFDLPEMLTLLEGAAGNGQNPPA</sequence>
<gene>
    <name evidence="4" type="ORF">GCM10020369_56510</name>
</gene>
<protein>
    <submittedName>
        <fullName evidence="4">Ankyrin repeat domain-containing protein</fullName>
    </submittedName>
</protein>
<dbReference type="PANTHER" id="PTHR24171">
    <property type="entry name" value="ANKYRIN REPEAT DOMAIN-CONTAINING PROTEIN 39-RELATED"/>
    <property type="match status" value="1"/>
</dbReference>
<name>A0ABP6T596_9ACTN</name>
<evidence type="ECO:0000313" key="5">
    <source>
        <dbReference type="Proteomes" id="UP001501676"/>
    </source>
</evidence>
<evidence type="ECO:0000256" key="1">
    <source>
        <dbReference type="ARBA" id="ARBA00022737"/>
    </source>
</evidence>
<dbReference type="InterPro" id="IPR002110">
    <property type="entry name" value="Ankyrin_rpt"/>
</dbReference>
<keyword evidence="2 3" id="KW-0040">ANK repeat</keyword>
<dbReference type="Pfam" id="PF12796">
    <property type="entry name" value="Ank_2"/>
    <property type="match status" value="1"/>
</dbReference>
<dbReference type="EMBL" id="BAAAYN010000040">
    <property type="protein sequence ID" value="GAA3392937.1"/>
    <property type="molecule type" value="Genomic_DNA"/>
</dbReference>
<dbReference type="SMART" id="SM00248">
    <property type="entry name" value="ANK"/>
    <property type="match status" value="2"/>
</dbReference>
<dbReference type="InterPro" id="IPR036770">
    <property type="entry name" value="Ankyrin_rpt-contain_sf"/>
</dbReference>
<dbReference type="Proteomes" id="UP001501676">
    <property type="component" value="Unassembled WGS sequence"/>
</dbReference>
<comment type="caution">
    <text evidence="4">The sequence shown here is derived from an EMBL/GenBank/DDBJ whole genome shotgun (WGS) entry which is preliminary data.</text>
</comment>
<dbReference type="Gene3D" id="1.25.40.20">
    <property type="entry name" value="Ankyrin repeat-containing domain"/>
    <property type="match status" value="1"/>
</dbReference>